<dbReference type="Pfam" id="PF14559">
    <property type="entry name" value="TPR_19"/>
    <property type="match status" value="1"/>
</dbReference>
<dbReference type="SUPFAM" id="SSF48452">
    <property type="entry name" value="TPR-like"/>
    <property type="match status" value="1"/>
</dbReference>
<evidence type="ECO:0008006" key="3">
    <source>
        <dbReference type="Google" id="ProtNLM"/>
    </source>
</evidence>
<sequence>MSLAGASGRSVWHWAGALLLLLLAGQAVRTAIVTTQEERRPALARAVWPSYPPLLFNQALAGIGAAAREGRAPDPGLLADIERGSLGAPLAVEPLLVKATAQLAAGQSQPAEALLRAAVRQDPRAPAARFLLADLYIRQERLGDAMIQLTALDRRVGGISNGFAPAVARYLGQPGALPKVAPVLASNPPLRRAVLQELSTDAKADPLLLALARRGDLAEVWLAQAFERLLAAGNIPAARALYAKAGGAPTGGLTRWSGSDQGGPLTWRFNPSPSGAIESQAGGPMQIIYYGREEATLAVHLLLLPPGNYVLDQRVTGEVPAGTLEWRLVCVSDSRSLGVVPVASGAGRGALTIPANCPAQRLQLFGRPGEFPKTINAAISSVTLQQAGAAR</sequence>
<keyword evidence="2" id="KW-1185">Reference proteome</keyword>
<evidence type="ECO:0000313" key="1">
    <source>
        <dbReference type="EMBL" id="GAA4017739.1"/>
    </source>
</evidence>
<name>A0ABP7SWX7_9SPHN</name>
<dbReference type="Proteomes" id="UP001500235">
    <property type="component" value="Unassembled WGS sequence"/>
</dbReference>
<organism evidence="1 2">
    <name type="scientific">Sphingomonas swuensis</name>
    <dbReference type="NCBI Taxonomy" id="977800"/>
    <lineage>
        <taxon>Bacteria</taxon>
        <taxon>Pseudomonadati</taxon>
        <taxon>Pseudomonadota</taxon>
        <taxon>Alphaproteobacteria</taxon>
        <taxon>Sphingomonadales</taxon>
        <taxon>Sphingomonadaceae</taxon>
        <taxon>Sphingomonas</taxon>
    </lineage>
</organism>
<proteinExistence type="predicted"/>
<evidence type="ECO:0000313" key="2">
    <source>
        <dbReference type="Proteomes" id="UP001500235"/>
    </source>
</evidence>
<reference evidence="2" key="1">
    <citation type="journal article" date="2019" name="Int. J. Syst. Evol. Microbiol.">
        <title>The Global Catalogue of Microorganisms (GCM) 10K type strain sequencing project: providing services to taxonomists for standard genome sequencing and annotation.</title>
        <authorList>
            <consortium name="The Broad Institute Genomics Platform"/>
            <consortium name="The Broad Institute Genome Sequencing Center for Infectious Disease"/>
            <person name="Wu L."/>
            <person name="Ma J."/>
        </authorList>
    </citation>
    <scope>NUCLEOTIDE SEQUENCE [LARGE SCALE GENOMIC DNA]</scope>
    <source>
        <strain evidence="2">JCM 17563</strain>
    </source>
</reference>
<dbReference type="EMBL" id="BAABBQ010000001">
    <property type="protein sequence ID" value="GAA4017739.1"/>
    <property type="molecule type" value="Genomic_DNA"/>
</dbReference>
<gene>
    <name evidence="1" type="ORF">GCM10022280_16300</name>
</gene>
<accession>A0ABP7SWX7</accession>
<dbReference type="Gene3D" id="1.25.40.10">
    <property type="entry name" value="Tetratricopeptide repeat domain"/>
    <property type="match status" value="1"/>
</dbReference>
<dbReference type="InterPro" id="IPR011990">
    <property type="entry name" value="TPR-like_helical_dom_sf"/>
</dbReference>
<comment type="caution">
    <text evidence="1">The sequence shown here is derived from an EMBL/GenBank/DDBJ whole genome shotgun (WGS) entry which is preliminary data.</text>
</comment>
<protein>
    <recommendedName>
        <fullName evidence="3">Tetratricopeptide repeat protein</fullName>
    </recommendedName>
</protein>